<dbReference type="Proteomes" id="UP000266273">
    <property type="component" value="Unassembled WGS sequence"/>
</dbReference>
<dbReference type="EMBL" id="QXDF01000001">
    <property type="protein sequence ID" value="RIA55728.1"/>
    <property type="molecule type" value="Genomic_DNA"/>
</dbReference>
<keyword evidence="1" id="KW-0808">Transferase</keyword>
<reference evidence="1 2" key="1">
    <citation type="submission" date="2018-08" db="EMBL/GenBank/DDBJ databases">
        <title>Genomic Encyclopedia of Archaeal and Bacterial Type Strains, Phase II (KMG-II): from individual species to whole genera.</title>
        <authorList>
            <person name="Goeker M."/>
        </authorList>
    </citation>
    <scope>NUCLEOTIDE SEQUENCE [LARGE SCALE GENOMIC DNA]</scope>
    <source>
        <strain evidence="1 2">DSM 5002</strain>
    </source>
</reference>
<comment type="caution">
    <text evidence="1">The sequence shown here is derived from an EMBL/GenBank/DDBJ whole genome shotgun (WGS) entry which is preliminary data.</text>
</comment>
<organism evidence="1 2">
    <name type="scientific">Dichotomicrobium thermohalophilum</name>
    <dbReference type="NCBI Taxonomy" id="933063"/>
    <lineage>
        <taxon>Bacteria</taxon>
        <taxon>Pseudomonadati</taxon>
        <taxon>Pseudomonadota</taxon>
        <taxon>Alphaproteobacteria</taxon>
        <taxon>Hyphomicrobiales</taxon>
        <taxon>Hyphomicrobiaceae</taxon>
        <taxon>Dichotomicrobium</taxon>
    </lineage>
</organism>
<proteinExistence type="predicted"/>
<dbReference type="GO" id="GO:0016740">
    <property type="term" value="F:transferase activity"/>
    <property type="evidence" value="ECO:0007669"/>
    <property type="project" value="UniProtKB-KW"/>
</dbReference>
<gene>
    <name evidence="1" type="ORF">BXY53_0804</name>
</gene>
<accession>A0A397Q3V3</accession>
<keyword evidence="2" id="KW-1185">Reference proteome</keyword>
<dbReference type="RefSeq" id="WP_210209138.1">
    <property type="nucleotide sequence ID" value="NZ_QXDF01000001.1"/>
</dbReference>
<dbReference type="SUPFAM" id="SSF56112">
    <property type="entry name" value="Protein kinase-like (PK-like)"/>
    <property type="match status" value="1"/>
</dbReference>
<evidence type="ECO:0000313" key="2">
    <source>
        <dbReference type="Proteomes" id="UP000266273"/>
    </source>
</evidence>
<name>A0A397Q3V3_9HYPH</name>
<evidence type="ECO:0000313" key="1">
    <source>
        <dbReference type="EMBL" id="RIA55728.1"/>
    </source>
</evidence>
<dbReference type="AlphaFoldDB" id="A0A397Q3V3"/>
<sequence length="344" mass="39600">MTDVAEKVRFLSQPEAYGPDVENVEVRETHMSWVFLTERHVYKLKKPVIYPHLDFSTTEKRRRNCEAEVRLNRRLADGVYLGIVALRLDGQRLHLGGEGEIVDWLVHMNRLPEADMLDRRIAEGRLAHADIEKLANFLADFYARTPAETDEAYLDHLAREQPINRSVLELPELGFRETALPQLDALDHAIEELRLALEARISAGCMVEGHGDLRPEHVCLNDSPKIIDGLEFNRRMRIIDPFDEVNYLGLECEMEGAAWIRPVLLEVLERRIDRRPEPALMALYGTFRMLLRARLSAAHLLEDEIRKPDKWGPQTFRYLALAEREAVNLPYRADQIAIRSPAGT</sequence>
<dbReference type="PANTHER" id="PTHR43883">
    <property type="entry name" value="SLR0207 PROTEIN"/>
    <property type="match status" value="1"/>
</dbReference>
<dbReference type="InterPro" id="IPR052732">
    <property type="entry name" value="Cell-binding_unc_protein"/>
</dbReference>
<dbReference type="PANTHER" id="PTHR43883:SF1">
    <property type="entry name" value="GLUCONOKINASE"/>
    <property type="match status" value="1"/>
</dbReference>
<protein>
    <submittedName>
        <fullName evidence="1">Aminoglycoside phosphotransferase family enzyme</fullName>
    </submittedName>
</protein>
<dbReference type="InterPro" id="IPR011009">
    <property type="entry name" value="Kinase-like_dom_sf"/>
</dbReference>